<dbReference type="Xenbase" id="XB-GENE-5888637">
    <property type="gene designation" value="ctnnd2"/>
</dbReference>
<feature type="compositionally biased region" description="Polar residues" evidence="8">
    <location>
        <begin position="1150"/>
        <end position="1160"/>
    </location>
</feature>
<feature type="region of interest" description="Disordered" evidence="8">
    <location>
        <begin position="185"/>
        <end position="243"/>
    </location>
</feature>
<reference evidence="10" key="1">
    <citation type="submission" date="2025-08" db="UniProtKB">
        <authorList>
            <consortium name="RefSeq"/>
        </authorList>
    </citation>
    <scope>IDENTIFICATION</scope>
    <source>
        <strain evidence="10">Nigerian</strain>
        <tissue evidence="10">Liver and blood</tissue>
    </source>
</reference>
<feature type="repeat" description="ARM" evidence="6">
    <location>
        <begin position="634"/>
        <end position="677"/>
    </location>
</feature>
<dbReference type="PROSITE" id="PS50176">
    <property type="entry name" value="ARM_REPEAT"/>
    <property type="match status" value="3"/>
</dbReference>
<dbReference type="FunFam" id="1.25.10.10:FF:001123">
    <property type="entry name" value="Catenin (cadherin-associated protein), delta 2a"/>
    <property type="match status" value="1"/>
</dbReference>
<evidence type="ECO:0000256" key="4">
    <source>
        <dbReference type="ARBA" id="ARBA00022889"/>
    </source>
</evidence>
<evidence type="ECO:0000313" key="11">
    <source>
        <dbReference type="Xenbase" id="XB-GENE-5888637"/>
    </source>
</evidence>
<dbReference type="InterPro" id="IPR000225">
    <property type="entry name" value="Armadillo"/>
</dbReference>
<sequence length="1287" mass="140577">MFAKNPGESSTPSGAMPVPDQPSCSEKTSSLSPILNTSNGDGSETETTSAILASVKEQELQFERLTRELEAERQIVASQLERCKLGSETGSMSSISSTEEQFRWQTQDGQKDIEDELTTGLELVDSCIRSLQESGILDPQDYSSSERPSLLSQSALQLNSKPEGSFQYSSSYHSNQTLALGESSALQFPSRSNQARSAIQSYSQGTTSRAAHSSGSEPSQSHAASQSRESFVPSHGSAFHLPDSQHSSTLYYSSSTLPAQRVSSPLSMQQVGSPTKLQRVGSASESTGYSTTQRVSSPKQSPSRLAKSYSTSSPINIVVSSAGLSPSSVRVTSPPTIQSNISSSPLHSLSSTIGTYATLSPTKRLVHTSDQYNKHSELYATATLQRPGSLAAGSRASYTSQHSHLGSEIRSLQSPEHHIDPIYEDRVYQKPPMRSLSQSQGDTLLPAHTSSYRTNTAPSSPGVDSVPLQRTGSQHGTQNATGTFQRASYAAGPAANYADPYRQLQYCPSVDSPYSKSGPAIPPEGTLARSPSIDSIQKDPREFGWRDPELPEVIQMLQHQFPSVQSNAAAYLQHLCFGDNKIKAEIRRQGGIQLLVDLLDHRMTEVHRSACGALRNLVYGKANDDNKIALKNCGGIPALVRLLRKTTDLEIRELVTGVLWNLSSCDALKMPIIQDALAVLTNAVIIPHSGWENSILQDDRKVQLHSSQVLRNATGCLRNVSSAGEEARRRMRECDGLTDALLYVIQSALGSSDIDSKTVENCVCILRNLSYRLAAETSQGQQMGTDELDGLLCGENNGKDTESSGCWGKKKKKKKSQDQWDGVGPLPDCADPPKGIQMLWHPSIVKPYLTLLSECSNPDTLEGAAGALQNLAAGSWKWSVYIRAAVRKEKGLPILVELLRVDNDRVVCAVATALRNMALDVRNKELIGKYAMRDLVHRLPGGNNSNNSASKAMSDDTVTAICCTLHEVITKNMENAKALRDAGGIEKLVGISKSKGDKHSPKVVKAASQVLNSMWQYRDLRSLYKKQDAPGLKVNEERGYTPTLQSEPDNALYTLTQGQATRNNSQIQDGWSQYHFVASSSTIERDRQRPYSSSRTPSISPVRMSPNNRSASAPASPREMISLKERKTDYESPGSNATFKGEHTSRKDTMTAQNTGTSTLYRNSYGTPAEDIKHNQVASIVLSLPEDRSRVGVSDPATSLNISTQPVPQDSSRKDYDTYQPFQNSTRNYDDSFFEDQVHHRPPASEYNMHLGLKSTGNYVDFYSAARPYSELNYETSHYPASPDSWV</sequence>
<keyword evidence="9" id="KW-1185">Reference proteome</keyword>
<feature type="region of interest" description="Disordered" evidence="8">
    <location>
        <begin position="1081"/>
        <end position="1160"/>
    </location>
</feature>
<dbReference type="PANTHER" id="PTHR10372:SF9">
    <property type="entry name" value="CATENIN DELTA-2"/>
    <property type="match status" value="1"/>
</dbReference>
<keyword evidence="4" id="KW-0130">Cell adhesion</keyword>
<dbReference type="InterPro" id="IPR028435">
    <property type="entry name" value="Plakophilin/d_Catenin"/>
</dbReference>
<feature type="compositionally biased region" description="Basic and acidic residues" evidence="8">
    <location>
        <begin position="1121"/>
        <end position="1130"/>
    </location>
</feature>
<feature type="coiled-coil region" evidence="7">
    <location>
        <begin position="55"/>
        <end position="82"/>
    </location>
</feature>
<dbReference type="InterPro" id="IPR016024">
    <property type="entry name" value="ARM-type_fold"/>
</dbReference>
<feature type="region of interest" description="Disordered" evidence="8">
    <location>
        <begin position="432"/>
        <end position="480"/>
    </location>
</feature>
<feature type="compositionally biased region" description="Polar residues" evidence="8">
    <location>
        <begin position="185"/>
        <end position="229"/>
    </location>
</feature>
<keyword evidence="7" id="KW-0175">Coiled coil</keyword>
<feature type="compositionally biased region" description="Low complexity" evidence="8">
    <location>
        <begin position="1105"/>
        <end position="1118"/>
    </location>
</feature>
<comment type="subcellular location">
    <subcellularLocation>
        <location evidence="1">Cell junction</location>
    </subcellularLocation>
</comment>
<dbReference type="RefSeq" id="XP_031759539.1">
    <property type="nucleotide sequence ID" value="XM_031903679.1"/>
</dbReference>
<comment type="similarity">
    <text evidence="2">Belongs to the beta-catenin family.</text>
</comment>
<feature type="compositionally biased region" description="Polar residues" evidence="8">
    <location>
        <begin position="468"/>
        <end position="480"/>
    </location>
</feature>
<gene>
    <name evidence="10 11" type="primary">ctnnd2</name>
</gene>
<evidence type="ECO:0000256" key="8">
    <source>
        <dbReference type="SAM" id="MobiDB-lite"/>
    </source>
</evidence>
<evidence type="ECO:0000256" key="1">
    <source>
        <dbReference type="ARBA" id="ARBA00004282"/>
    </source>
</evidence>
<feature type="repeat" description="ARM" evidence="6">
    <location>
        <begin position="590"/>
        <end position="623"/>
    </location>
</feature>
<feature type="region of interest" description="Disordered" evidence="8">
    <location>
        <begin position="262"/>
        <end position="310"/>
    </location>
</feature>
<dbReference type="Gene3D" id="1.25.10.10">
    <property type="entry name" value="Leucine-rich Repeat Variant"/>
    <property type="match status" value="1"/>
</dbReference>
<dbReference type="InterPro" id="IPR011989">
    <property type="entry name" value="ARM-like"/>
</dbReference>
<dbReference type="Pfam" id="PF00514">
    <property type="entry name" value="Arm"/>
    <property type="match status" value="4"/>
</dbReference>
<feature type="region of interest" description="Disordered" evidence="8">
    <location>
        <begin position="87"/>
        <end position="111"/>
    </location>
</feature>
<feature type="compositionally biased region" description="Low complexity" evidence="8">
    <location>
        <begin position="87"/>
        <end position="99"/>
    </location>
</feature>
<dbReference type="GO" id="GO:0070161">
    <property type="term" value="C:anchoring junction"/>
    <property type="evidence" value="ECO:0007669"/>
    <property type="project" value="UniProtKB-SubCell"/>
</dbReference>
<dbReference type="CTD" id="1501"/>
<evidence type="ECO:0000313" key="9">
    <source>
        <dbReference type="Proteomes" id="UP000008143"/>
    </source>
</evidence>
<feature type="compositionally biased region" description="Polar residues" evidence="8">
    <location>
        <begin position="22"/>
        <end position="47"/>
    </location>
</feature>
<feature type="region of interest" description="Disordered" evidence="8">
    <location>
        <begin position="515"/>
        <end position="534"/>
    </location>
</feature>
<feature type="region of interest" description="Disordered" evidence="8">
    <location>
        <begin position="1"/>
        <end position="47"/>
    </location>
</feature>
<organism evidence="9 10">
    <name type="scientific">Xenopus tropicalis</name>
    <name type="common">Western clawed frog</name>
    <name type="synonym">Silurana tropicalis</name>
    <dbReference type="NCBI Taxonomy" id="8364"/>
    <lineage>
        <taxon>Eukaryota</taxon>
        <taxon>Metazoa</taxon>
        <taxon>Chordata</taxon>
        <taxon>Craniata</taxon>
        <taxon>Vertebrata</taxon>
        <taxon>Euteleostomi</taxon>
        <taxon>Amphibia</taxon>
        <taxon>Batrachia</taxon>
        <taxon>Anura</taxon>
        <taxon>Pipoidea</taxon>
        <taxon>Pipidae</taxon>
        <taxon>Xenopodinae</taxon>
        <taxon>Xenopus</taxon>
        <taxon>Silurana</taxon>
    </lineage>
</organism>
<feature type="compositionally biased region" description="Polar residues" evidence="8">
    <location>
        <begin position="1196"/>
        <end position="1210"/>
    </location>
</feature>
<accession>A0A8J1JNS7</accession>
<keyword evidence="3" id="KW-0677">Repeat</keyword>
<dbReference type="GeneID" id="100127641"/>
<dbReference type="AGR" id="Xenbase:XB-GENE-5888637"/>
<feature type="compositionally biased region" description="Low complexity" evidence="8">
    <location>
        <begin position="143"/>
        <end position="160"/>
    </location>
</feature>
<evidence type="ECO:0000313" key="10">
    <source>
        <dbReference type="RefSeq" id="XP_031759539.1"/>
    </source>
</evidence>
<evidence type="ECO:0000256" key="5">
    <source>
        <dbReference type="ARBA" id="ARBA00022949"/>
    </source>
</evidence>
<dbReference type="FunFam" id="1.25.10.10:FF:001160">
    <property type="entry name" value="Catenin delta 2"/>
    <property type="match status" value="1"/>
</dbReference>
<evidence type="ECO:0000256" key="6">
    <source>
        <dbReference type="PROSITE-ProRule" id="PRU00259"/>
    </source>
</evidence>
<feature type="compositionally biased region" description="Polar residues" evidence="8">
    <location>
        <begin position="1090"/>
        <end position="1099"/>
    </location>
</feature>
<feature type="compositionally biased region" description="Polar residues" evidence="8">
    <location>
        <begin position="396"/>
        <end position="414"/>
    </location>
</feature>
<feature type="compositionally biased region" description="Polar residues" evidence="8">
    <location>
        <begin position="435"/>
        <end position="459"/>
    </location>
</feature>
<keyword evidence="5" id="KW-0965">Cell junction</keyword>
<evidence type="ECO:0000256" key="3">
    <source>
        <dbReference type="ARBA" id="ARBA00022737"/>
    </source>
</evidence>
<proteinExistence type="inferred from homology"/>
<dbReference type="SUPFAM" id="SSF48371">
    <property type="entry name" value="ARM repeat"/>
    <property type="match status" value="1"/>
</dbReference>
<feature type="region of interest" description="Disordered" evidence="8">
    <location>
        <begin position="1191"/>
        <end position="1229"/>
    </location>
</feature>
<dbReference type="SMART" id="SM00185">
    <property type="entry name" value="ARM"/>
    <property type="match status" value="7"/>
</dbReference>
<feature type="compositionally biased region" description="Low complexity" evidence="8">
    <location>
        <begin position="325"/>
        <end position="347"/>
    </location>
</feature>
<name>A0A8J1JNS7_XENTR</name>
<dbReference type="PANTHER" id="PTHR10372">
    <property type="entry name" value="PLAKOPHILLIN-RELATED"/>
    <property type="match status" value="1"/>
</dbReference>
<dbReference type="GO" id="GO:0098609">
    <property type="term" value="P:cell-cell adhesion"/>
    <property type="evidence" value="ECO:0007669"/>
    <property type="project" value="InterPro"/>
</dbReference>
<evidence type="ECO:0000256" key="7">
    <source>
        <dbReference type="SAM" id="Coils"/>
    </source>
</evidence>
<protein>
    <submittedName>
        <fullName evidence="10">Transcription factor E2F7 isoform X6</fullName>
    </submittedName>
</protein>
<feature type="region of interest" description="Disordered" evidence="8">
    <location>
        <begin position="135"/>
        <end position="172"/>
    </location>
</feature>
<feature type="region of interest" description="Disordered" evidence="8">
    <location>
        <begin position="391"/>
        <end position="416"/>
    </location>
</feature>
<feature type="repeat" description="ARM" evidence="6">
    <location>
        <begin position="890"/>
        <end position="927"/>
    </location>
</feature>
<feature type="region of interest" description="Disordered" evidence="8">
    <location>
        <begin position="323"/>
        <end position="347"/>
    </location>
</feature>
<feature type="compositionally biased region" description="Basic and acidic residues" evidence="8">
    <location>
        <begin position="1140"/>
        <end position="1149"/>
    </location>
</feature>
<dbReference type="Proteomes" id="UP000008143">
    <property type="component" value="Chromosome 6"/>
</dbReference>
<evidence type="ECO:0000256" key="2">
    <source>
        <dbReference type="ARBA" id="ARBA00005462"/>
    </source>
</evidence>